<dbReference type="Pfam" id="PF01037">
    <property type="entry name" value="AsnC_trans_reg"/>
    <property type="match status" value="1"/>
</dbReference>
<dbReference type="InterPro" id="IPR019888">
    <property type="entry name" value="Tscrpt_reg_AsnC-like"/>
</dbReference>
<dbReference type="Pfam" id="PF13412">
    <property type="entry name" value="HTH_24"/>
    <property type="match status" value="1"/>
</dbReference>
<dbReference type="InterPro" id="IPR011008">
    <property type="entry name" value="Dimeric_a/b-barrel"/>
</dbReference>
<dbReference type="SUPFAM" id="SSF46785">
    <property type="entry name" value="Winged helix' DNA-binding domain"/>
    <property type="match status" value="1"/>
</dbReference>
<feature type="domain" description="HTH asnC-type" evidence="4">
    <location>
        <begin position="3"/>
        <end position="64"/>
    </location>
</feature>
<dbReference type="PANTHER" id="PTHR30154:SF34">
    <property type="entry name" value="TRANSCRIPTIONAL REGULATOR AZLB"/>
    <property type="match status" value="1"/>
</dbReference>
<dbReference type="Gene3D" id="1.10.10.10">
    <property type="entry name" value="Winged helix-like DNA-binding domain superfamily/Winged helix DNA-binding domain"/>
    <property type="match status" value="1"/>
</dbReference>
<dbReference type="PANTHER" id="PTHR30154">
    <property type="entry name" value="LEUCINE-RESPONSIVE REGULATORY PROTEIN"/>
    <property type="match status" value="1"/>
</dbReference>
<dbReference type="InterPro" id="IPR019887">
    <property type="entry name" value="Tscrpt_reg_AsnC/Lrp_C"/>
</dbReference>
<evidence type="ECO:0000256" key="3">
    <source>
        <dbReference type="ARBA" id="ARBA00023163"/>
    </source>
</evidence>
<gene>
    <name evidence="5" type="ORF">ACFQ27_02910</name>
</gene>
<dbReference type="SUPFAM" id="SSF54909">
    <property type="entry name" value="Dimeric alpha+beta barrel"/>
    <property type="match status" value="1"/>
</dbReference>
<evidence type="ECO:0000313" key="5">
    <source>
        <dbReference type="EMBL" id="MFD1189516.1"/>
    </source>
</evidence>
<dbReference type="PROSITE" id="PS50956">
    <property type="entry name" value="HTH_ASNC_2"/>
    <property type="match status" value="1"/>
</dbReference>
<dbReference type="RefSeq" id="WP_374346903.1">
    <property type="nucleotide sequence ID" value="NZ_JBHTLQ010000004.1"/>
</dbReference>
<dbReference type="InterPro" id="IPR036388">
    <property type="entry name" value="WH-like_DNA-bd_sf"/>
</dbReference>
<dbReference type="Proteomes" id="UP001597216">
    <property type="component" value="Unassembled WGS sequence"/>
</dbReference>
<dbReference type="Gene3D" id="3.30.70.920">
    <property type="match status" value="1"/>
</dbReference>
<dbReference type="InterPro" id="IPR036390">
    <property type="entry name" value="WH_DNA-bd_sf"/>
</dbReference>
<protein>
    <submittedName>
        <fullName evidence="5">Lrp/AsnC family transcriptional regulator</fullName>
    </submittedName>
</protein>
<reference evidence="6" key="1">
    <citation type="journal article" date="2019" name="Int. J. Syst. Evol. Microbiol.">
        <title>The Global Catalogue of Microorganisms (GCM) 10K type strain sequencing project: providing services to taxonomists for standard genome sequencing and annotation.</title>
        <authorList>
            <consortium name="The Broad Institute Genomics Platform"/>
            <consortium name="The Broad Institute Genome Sequencing Center for Infectious Disease"/>
            <person name="Wu L."/>
            <person name="Ma J."/>
        </authorList>
    </citation>
    <scope>NUCLEOTIDE SEQUENCE [LARGE SCALE GENOMIC DNA]</scope>
    <source>
        <strain evidence="6">CCUG 55074</strain>
    </source>
</reference>
<evidence type="ECO:0000313" key="6">
    <source>
        <dbReference type="Proteomes" id="UP001597216"/>
    </source>
</evidence>
<proteinExistence type="predicted"/>
<comment type="caution">
    <text evidence="5">The sequence shown here is derived from an EMBL/GenBank/DDBJ whole genome shotgun (WGS) entry which is preliminary data.</text>
</comment>
<keyword evidence="1" id="KW-0805">Transcription regulation</keyword>
<accession>A0ABW3SY66</accession>
<keyword evidence="3" id="KW-0804">Transcription</keyword>
<evidence type="ECO:0000256" key="2">
    <source>
        <dbReference type="ARBA" id="ARBA00023125"/>
    </source>
</evidence>
<dbReference type="InterPro" id="IPR000485">
    <property type="entry name" value="AsnC-type_HTH_dom"/>
</dbReference>
<dbReference type="PRINTS" id="PR00033">
    <property type="entry name" value="HTHASNC"/>
</dbReference>
<evidence type="ECO:0000256" key="1">
    <source>
        <dbReference type="ARBA" id="ARBA00023015"/>
    </source>
</evidence>
<keyword evidence="6" id="KW-1185">Reference proteome</keyword>
<organism evidence="5 6">
    <name type="scientific">Phenylobacterium conjunctum</name>
    <dbReference type="NCBI Taxonomy" id="1298959"/>
    <lineage>
        <taxon>Bacteria</taxon>
        <taxon>Pseudomonadati</taxon>
        <taxon>Pseudomonadota</taxon>
        <taxon>Alphaproteobacteria</taxon>
        <taxon>Caulobacterales</taxon>
        <taxon>Caulobacteraceae</taxon>
        <taxon>Phenylobacterium</taxon>
    </lineage>
</organism>
<sequence>MPLDATDKSLLRLLQEKGRATNAELAETVHLSESACFRRVRALEGEGVITGYGATVDPRAVGLGLTVYVSITLSSQAQDLLAAFERAVAAAPEIMECHLMTGQADYMIRLVASDVEDLERLHATLLTRLPGVARINSSIALRTVVRRTALPVR</sequence>
<dbReference type="SMART" id="SM00344">
    <property type="entry name" value="HTH_ASNC"/>
    <property type="match status" value="1"/>
</dbReference>
<evidence type="ECO:0000259" key="4">
    <source>
        <dbReference type="PROSITE" id="PS50956"/>
    </source>
</evidence>
<name>A0ABW3SY66_9CAUL</name>
<keyword evidence="2" id="KW-0238">DNA-binding</keyword>
<dbReference type="EMBL" id="JBHTLQ010000004">
    <property type="protein sequence ID" value="MFD1189516.1"/>
    <property type="molecule type" value="Genomic_DNA"/>
</dbReference>